<protein>
    <submittedName>
        <fullName evidence="1">Uncharacterized protein</fullName>
    </submittedName>
</protein>
<dbReference type="AlphaFoldDB" id="A0A1G7MFS9"/>
<dbReference type="EMBL" id="FNBU01000017">
    <property type="protein sequence ID" value="SDF60688.1"/>
    <property type="molecule type" value="Genomic_DNA"/>
</dbReference>
<reference evidence="2" key="1">
    <citation type="submission" date="2016-10" db="EMBL/GenBank/DDBJ databases">
        <authorList>
            <person name="Varghese N."/>
            <person name="Submissions S."/>
        </authorList>
    </citation>
    <scope>NUCLEOTIDE SEQUENCE [LARGE SCALE GENOMIC DNA]</scope>
    <source>
        <strain evidence="2">DSM 23256</strain>
    </source>
</reference>
<evidence type="ECO:0000313" key="1">
    <source>
        <dbReference type="EMBL" id="SDF60688.1"/>
    </source>
</evidence>
<name>A0A1G7MFS9_9FIRM</name>
<gene>
    <name evidence="1" type="ORF">SAMN05660235_02134</name>
</gene>
<sequence>MCLGIAGTAKNTGKTTTTAAIISELRARDIAFYLTSIGYDGENLDNITGLPKPKLRVEQGDVVATAERCLAVSTATFHVLAKTAISTPLGRVIIAKVVKPGLIVTAGPNKSSEVRELRALLRRLGPGVIIFDGALSRIAPMAETDGFVLATGAAKTPNIPQLARETELIWRMANLPLVPRAAEIAARRYAVVTLLAPDLSEVRRWNRPSLLTGQDIDQVWEAMSGDGSYLYIPGILNVTALKALAARCETQRRRLALTFADPIKLMVTGDLGEYAAVLAKIEAAGIFAGVLRRVPLLAITVNPFYPDYRYETKTYEPAYVDFNRLQVAVQRHVAAPVFNIVKQGAKGLVDIIQVHARPWENPAAVHFD</sequence>
<dbReference type="SUPFAM" id="SSF52540">
    <property type="entry name" value="P-loop containing nucleoside triphosphate hydrolases"/>
    <property type="match status" value="1"/>
</dbReference>
<keyword evidence="2" id="KW-1185">Reference proteome</keyword>
<dbReference type="Proteomes" id="UP000243333">
    <property type="component" value="Unassembled WGS sequence"/>
</dbReference>
<accession>A0A1G7MFS9</accession>
<organism evidence="1 2">
    <name type="scientific">Sporolituus thermophilus DSM 23256</name>
    <dbReference type="NCBI Taxonomy" id="1123285"/>
    <lineage>
        <taxon>Bacteria</taxon>
        <taxon>Bacillati</taxon>
        <taxon>Bacillota</taxon>
        <taxon>Negativicutes</taxon>
        <taxon>Selenomonadales</taxon>
        <taxon>Sporomusaceae</taxon>
        <taxon>Sporolituus</taxon>
    </lineage>
</organism>
<dbReference type="InterPro" id="IPR027417">
    <property type="entry name" value="P-loop_NTPase"/>
</dbReference>
<proteinExistence type="predicted"/>
<evidence type="ECO:0000313" key="2">
    <source>
        <dbReference type="Proteomes" id="UP000243333"/>
    </source>
</evidence>
<dbReference type="STRING" id="1123285.SAMN05660235_02134"/>